<dbReference type="OrthoDB" id="10018096at2"/>
<organism evidence="1 2">
    <name type="scientific">Caldimonas brevitalea</name>
    <dbReference type="NCBI Taxonomy" id="413882"/>
    <lineage>
        <taxon>Bacteria</taxon>
        <taxon>Pseudomonadati</taxon>
        <taxon>Pseudomonadota</taxon>
        <taxon>Betaproteobacteria</taxon>
        <taxon>Burkholderiales</taxon>
        <taxon>Sphaerotilaceae</taxon>
        <taxon>Caldimonas</taxon>
    </lineage>
</organism>
<proteinExistence type="predicted"/>
<evidence type="ECO:0000313" key="1">
    <source>
        <dbReference type="EMBL" id="AKJ27729.1"/>
    </source>
</evidence>
<dbReference type="AlphaFoldDB" id="A0A0G3BE76"/>
<protein>
    <submittedName>
        <fullName evidence="1">Uncharacterized protein</fullName>
    </submittedName>
</protein>
<dbReference type="RefSeq" id="WP_047193742.1">
    <property type="nucleotide sequence ID" value="NZ_CP011371.1"/>
</dbReference>
<gene>
    <name evidence="1" type="ORF">AAW51_1038</name>
</gene>
<evidence type="ECO:0000313" key="2">
    <source>
        <dbReference type="Proteomes" id="UP000035352"/>
    </source>
</evidence>
<sequence>MPVDLQAFLADDGRAVVRRGVNAYDRSTGASRYDFVVSRTGNGEWLAPEQFNEAVGGGRWYANPQGWVAAVAEVSGTNRKFKSARPMGPQIGTALQAAPTYELPGISLNRSLSVIDAEGTQYIARVAPRTPLAGWQLTVARFGTDGQADTPVVLRDEQGAADTPYFSASTTDEMTMVWWGRFGASTSWPYEMQTADLSLTDRMAFGSQPVGAATNDCPVAPAVYKKGRVSLVLWGQKNAAARCGLHVRVIDSRYGSTRLQDAVLNPAGPDVRKAWASVGAGGELQVLWYQHEEPRLWVSSATLPAVKDQPWAWSAAQPLSVNGEPVSVDSPERGSLVPDMAVKEGSGGHLAVAYVRYATSERAAIVYTPGRGWSPEKRISVDAGHSGLSADNLALSSSGTLLVTYPVLHFCANTRSNCEGNKHYLMAVVLD</sequence>
<name>A0A0G3BE76_9BURK</name>
<reference evidence="1 2" key="1">
    <citation type="submission" date="2015-05" db="EMBL/GenBank/DDBJ databases">
        <authorList>
            <person name="Tang B."/>
            <person name="Yu Y."/>
        </authorList>
    </citation>
    <scope>NUCLEOTIDE SEQUENCE [LARGE SCALE GENOMIC DNA]</scope>
    <source>
        <strain evidence="1 2">DSM 7029</strain>
    </source>
</reference>
<accession>A0A0G3BE76</accession>
<keyword evidence="2" id="KW-1185">Reference proteome</keyword>
<dbReference type="KEGG" id="pbh:AAW51_1038"/>
<dbReference type="EMBL" id="CP011371">
    <property type="protein sequence ID" value="AKJ27729.1"/>
    <property type="molecule type" value="Genomic_DNA"/>
</dbReference>
<dbReference type="Proteomes" id="UP000035352">
    <property type="component" value="Chromosome"/>
</dbReference>